<dbReference type="PROSITE" id="PS51077">
    <property type="entry name" value="HTH_ICLR"/>
    <property type="match status" value="1"/>
</dbReference>
<dbReference type="InterPro" id="IPR036388">
    <property type="entry name" value="WH-like_DNA-bd_sf"/>
</dbReference>
<dbReference type="InterPro" id="IPR014757">
    <property type="entry name" value="Tscrpt_reg_IclR_C"/>
</dbReference>
<dbReference type="RefSeq" id="WP_367774762.1">
    <property type="nucleotide sequence ID" value="NZ_JBFNXR010000052.1"/>
</dbReference>
<evidence type="ECO:0000313" key="6">
    <source>
        <dbReference type="EMBL" id="MEW9856345.1"/>
    </source>
</evidence>
<keyword evidence="2" id="KW-0238">DNA-binding</keyword>
<dbReference type="PANTHER" id="PTHR30136">
    <property type="entry name" value="HELIX-TURN-HELIX TRANSCRIPTIONAL REGULATOR, ICLR FAMILY"/>
    <property type="match status" value="1"/>
</dbReference>
<feature type="domain" description="IclR-ED" evidence="5">
    <location>
        <begin position="81"/>
        <end position="264"/>
    </location>
</feature>
<dbReference type="InterPro" id="IPR036390">
    <property type="entry name" value="WH_DNA-bd_sf"/>
</dbReference>
<evidence type="ECO:0000313" key="7">
    <source>
        <dbReference type="Proteomes" id="UP001556118"/>
    </source>
</evidence>
<reference evidence="6 7" key="1">
    <citation type="submission" date="2024-06" db="EMBL/GenBank/DDBJ databases">
        <title>Novosphingobium rhizovicinus M1R2S20.</title>
        <authorList>
            <person name="Sun J.-Q."/>
        </authorList>
    </citation>
    <scope>NUCLEOTIDE SEQUENCE [LARGE SCALE GENOMIC DNA]</scope>
    <source>
        <strain evidence="6 7">M1R2S20</strain>
    </source>
</reference>
<dbReference type="Pfam" id="PF09339">
    <property type="entry name" value="HTH_IclR"/>
    <property type="match status" value="1"/>
</dbReference>
<name>A0ABV3REE4_9SPHN</name>
<dbReference type="SUPFAM" id="SSF55781">
    <property type="entry name" value="GAF domain-like"/>
    <property type="match status" value="1"/>
</dbReference>
<proteinExistence type="predicted"/>
<protein>
    <submittedName>
        <fullName evidence="6">IclR family transcriptional regulator</fullName>
    </submittedName>
</protein>
<dbReference type="EMBL" id="JBFNXR010000052">
    <property type="protein sequence ID" value="MEW9856345.1"/>
    <property type="molecule type" value="Genomic_DNA"/>
</dbReference>
<dbReference type="Gene3D" id="3.30.450.40">
    <property type="match status" value="1"/>
</dbReference>
<comment type="caution">
    <text evidence="6">The sequence shown here is derived from an EMBL/GenBank/DDBJ whole genome shotgun (WGS) entry which is preliminary data.</text>
</comment>
<dbReference type="InterPro" id="IPR029016">
    <property type="entry name" value="GAF-like_dom_sf"/>
</dbReference>
<dbReference type="SUPFAM" id="SSF46785">
    <property type="entry name" value="Winged helix' DNA-binding domain"/>
    <property type="match status" value="1"/>
</dbReference>
<gene>
    <name evidence="6" type="ORF">ABUH87_14500</name>
</gene>
<dbReference type="InterPro" id="IPR050707">
    <property type="entry name" value="HTH_MetabolicPath_Reg"/>
</dbReference>
<sequence>MVEQKPDSEGNEAATGARAILRVPEVLMALSANRAGRTFADLSENLDLPRSSLHRMLRTLEQGGYVINTQGTYRLGPQSAKLARMMNRALPTQGFPDIARPVLEDLARRTGESVILALLDDHGRAVFYVDVINSNAALRVMVPQGNVRPLHSASTGKAILAYLPASALKEYLAIEPWELFTEETTRREALRGALAEVRARGIAFDRNGSFSGASGFAVPCFDATGAVHCAISVAGPTDRVERARADIEHALMAAGEQLSRALGYEGAYPLVAG</sequence>
<evidence type="ECO:0000256" key="2">
    <source>
        <dbReference type="ARBA" id="ARBA00023125"/>
    </source>
</evidence>
<dbReference type="Proteomes" id="UP001556118">
    <property type="component" value="Unassembled WGS sequence"/>
</dbReference>
<evidence type="ECO:0000256" key="1">
    <source>
        <dbReference type="ARBA" id="ARBA00023015"/>
    </source>
</evidence>
<evidence type="ECO:0000259" key="4">
    <source>
        <dbReference type="PROSITE" id="PS51077"/>
    </source>
</evidence>
<keyword evidence="3" id="KW-0804">Transcription</keyword>
<evidence type="ECO:0000259" key="5">
    <source>
        <dbReference type="PROSITE" id="PS51078"/>
    </source>
</evidence>
<organism evidence="6 7">
    <name type="scientific">Novosphingobium rhizovicinum</name>
    <dbReference type="NCBI Taxonomy" id="3228928"/>
    <lineage>
        <taxon>Bacteria</taxon>
        <taxon>Pseudomonadati</taxon>
        <taxon>Pseudomonadota</taxon>
        <taxon>Alphaproteobacteria</taxon>
        <taxon>Sphingomonadales</taxon>
        <taxon>Sphingomonadaceae</taxon>
        <taxon>Novosphingobium</taxon>
    </lineage>
</organism>
<dbReference type="Gene3D" id="1.10.10.10">
    <property type="entry name" value="Winged helix-like DNA-binding domain superfamily/Winged helix DNA-binding domain"/>
    <property type="match status" value="1"/>
</dbReference>
<keyword evidence="1" id="KW-0805">Transcription regulation</keyword>
<keyword evidence="7" id="KW-1185">Reference proteome</keyword>
<evidence type="ECO:0000256" key="3">
    <source>
        <dbReference type="ARBA" id="ARBA00023163"/>
    </source>
</evidence>
<accession>A0ABV3REE4</accession>
<dbReference type="InterPro" id="IPR005471">
    <property type="entry name" value="Tscrpt_reg_IclR_N"/>
</dbReference>
<dbReference type="PANTHER" id="PTHR30136:SF35">
    <property type="entry name" value="HTH-TYPE TRANSCRIPTIONAL REGULATOR RV1719"/>
    <property type="match status" value="1"/>
</dbReference>
<feature type="domain" description="HTH iclR-type" evidence="4">
    <location>
        <begin position="17"/>
        <end position="77"/>
    </location>
</feature>
<dbReference type="PROSITE" id="PS51078">
    <property type="entry name" value="ICLR_ED"/>
    <property type="match status" value="1"/>
</dbReference>
<dbReference type="Pfam" id="PF01614">
    <property type="entry name" value="IclR_C"/>
    <property type="match status" value="1"/>
</dbReference>
<dbReference type="SMART" id="SM00346">
    <property type="entry name" value="HTH_ICLR"/>
    <property type="match status" value="1"/>
</dbReference>